<dbReference type="EMBL" id="PP793782">
    <property type="protein sequence ID" value="XAX95853.1"/>
    <property type="molecule type" value="Genomic_RNA"/>
</dbReference>
<reference evidence="2" key="1">
    <citation type="journal article" date="2024" name="bioRxiv">
        <title>Genome sequences of three Konjac mosaic virus (KoMV) variants.</title>
        <authorList>
            <person name="Breit T.M."/>
            <person name="de Leeuw W.C."/>
            <person name="van Olst M.F."/>
            <person name="Ensink W.A."/>
            <person name="van Leeuwen S.M."/>
            <person name="Jonker M.J."/>
            <person name="Dekker R.J."/>
        </authorList>
    </citation>
    <scope>NUCLEOTIDE SEQUENCE</scope>
    <source>
        <strain evidence="2">Slv-NL1</strain>
    </source>
</reference>
<organism evidence="2">
    <name type="scientific">Saccharina latissima RNA virus 1</name>
    <dbReference type="NCBI Taxonomy" id="3153341"/>
    <lineage>
        <taxon>Viruses</taxon>
        <taxon>Riboviria</taxon>
    </lineage>
</organism>
<sequence>MTSFSLKTPGGERLSQAMAEVACYPANVQISHLERKITEELILHSPDVNIASFKDACNYCSPIIEGAVLIEPALKMKQFVDRVSEYFYRAQTSTTLKDIEELQSSMQHLSMTGNASVRDDFSFTIVPGKRGAYEIRKLILTIPDLSKSDQSHRTNLVEHIKFAATLLSINTEDIKINRISSLGTTCPLPAKLGAAMTEMLTLHRSSTASAAVGQFKLERDLRVTTGGALAIMAHLHKRNPFYRRDGKGKYVTSELLKTVVNNAFGLNESRCSQFSKSFFKAVFRAMVTNDLVRMPSSFSKSAKVTFDVSSPEGIMRKAGYTPLIPDTTKILLVTTTVDKFDHRLFGSSGDNKDYEAPGTMSGDPMDPVVEPPAPPAPKQKVTFAPGTSEDDKGKGKPSDWTAVKKKNPSKKDRRKKSVGDLPTGPAVSDKPKGDVAKAPVKPAAKEKVLLETISKIDSARNTHKAFGAGVKLLLPFIDPSSKQSMKDQLKYSYKNCSEKSLLFFKEQRNFVASAEKTYAVLQASKNPKSKAKAEHYVLARNRMCNTMLDMKFSDRTGTCYESYSDIPLGIRRYFEKALSRQMRGKPKSDDIIEPLLKKSKSDTVAMDVTPPTPPAELEVEDSPLDL</sequence>
<feature type="compositionally biased region" description="Basic residues" evidence="1">
    <location>
        <begin position="403"/>
        <end position="416"/>
    </location>
</feature>
<proteinExistence type="predicted"/>
<feature type="compositionally biased region" description="Basic and acidic residues" evidence="1">
    <location>
        <begin position="344"/>
        <end position="355"/>
    </location>
</feature>
<accession>A0AB38ZN67</accession>
<reference evidence="2" key="2">
    <citation type="submission" date="2024-05" db="EMBL/GenBank/DDBJ databases">
        <title>Discovery of novel RNA viruses in commercially relevant seaweeds Alaria esculenta and Saccharina latissima.</title>
        <authorList>
            <person name="Dekker R.J."/>
            <person name="de Leeuw W.C."/>
            <person name="van Olst M."/>
            <person name="Ensink W.A."/>
            <person name="van Leeuwen S."/>
            <person name="Cohen J."/>
            <person name="Timmermans K.R."/>
            <person name="Breit T.M."/>
            <person name="Jonker M.J."/>
        </authorList>
    </citation>
    <scope>NUCLEOTIDE SEQUENCE</scope>
    <source>
        <strain evidence="2">Slv-NL1</strain>
    </source>
</reference>
<protein>
    <submittedName>
        <fullName evidence="2">Polyprotein</fullName>
    </submittedName>
</protein>
<evidence type="ECO:0000313" key="2">
    <source>
        <dbReference type="EMBL" id="XAX95853.1"/>
    </source>
</evidence>
<name>A0AB38ZN67_9VIRU</name>
<feature type="compositionally biased region" description="Acidic residues" evidence="1">
    <location>
        <begin position="617"/>
        <end position="626"/>
    </location>
</feature>
<evidence type="ECO:0000256" key="1">
    <source>
        <dbReference type="SAM" id="MobiDB-lite"/>
    </source>
</evidence>
<feature type="region of interest" description="Disordered" evidence="1">
    <location>
        <begin position="344"/>
        <end position="441"/>
    </location>
</feature>
<feature type="region of interest" description="Disordered" evidence="1">
    <location>
        <begin position="602"/>
        <end position="626"/>
    </location>
</feature>